<reference evidence="1 2" key="1">
    <citation type="submission" date="2017-05" db="EMBL/GenBank/DDBJ databases">
        <authorList>
            <person name="Varghese N."/>
            <person name="Submissions S."/>
        </authorList>
    </citation>
    <scope>NUCLEOTIDE SEQUENCE [LARGE SCALE GENOMIC DNA]</scope>
    <source>
        <strain evidence="1 2">DSM 27040</strain>
    </source>
</reference>
<dbReference type="RefSeq" id="WP_142533525.1">
    <property type="nucleotide sequence ID" value="NZ_FXTB01000005.1"/>
</dbReference>
<proteinExistence type="predicted"/>
<protein>
    <recommendedName>
        <fullName evidence="3">Clp amino terminal domain-containing protein, pathogenicity island component</fullName>
    </recommendedName>
</protein>
<evidence type="ECO:0008006" key="3">
    <source>
        <dbReference type="Google" id="ProtNLM"/>
    </source>
</evidence>
<evidence type="ECO:0000313" key="1">
    <source>
        <dbReference type="EMBL" id="SMO69438.1"/>
    </source>
</evidence>
<dbReference type="Proteomes" id="UP000319040">
    <property type="component" value="Unassembled WGS sequence"/>
</dbReference>
<name>A0A521DCX2_SACCC</name>
<dbReference type="InterPro" id="IPR036628">
    <property type="entry name" value="Clp_N_dom_sf"/>
</dbReference>
<dbReference type="EMBL" id="FXTB01000005">
    <property type="protein sequence ID" value="SMO69438.1"/>
    <property type="molecule type" value="Genomic_DNA"/>
</dbReference>
<sequence>MKLYSVGVRLAWQVAAFEAANKKTAQIEIDHIMLGILSMEKIQERIRVRSAQDYEELLVEKEKLYKILYYNKLNPTTLRRSLRHMLPDGNGLPANGVYHRSKECKQLFVELSDYPNHYVTLKRLFLAIVNLKKASYFYQLLIRLNVNIEDIKLKIMFSVYNQN</sequence>
<dbReference type="AlphaFoldDB" id="A0A521DCX2"/>
<evidence type="ECO:0000313" key="2">
    <source>
        <dbReference type="Proteomes" id="UP000319040"/>
    </source>
</evidence>
<accession>A0A521DCX2</accession>
<organism evidence="1 2">
    <name type="scientific">Saccharicrinis carchari</name>
    <dbReference type="NCBI Taxonomy" id="1168039"/>
    <lineage>
        <taxon>Bacteria</taxon>
        <taxon>Pseudomonadati</taxon>
        <taxon>Bacteroidota</taxon>
        <taxon>Bacteroidia</taxon>
        <taxon>Marinilabiliales</taxon>
        <taxon>Marinilabiliaceae</taxon>
        <taxon>Saccharicrinis</taxon>
    </lineage>
</organism>
<dbReference type="Gene3D" id="1.10.1780.10">
    <property type="entry name" value="Clp, N-terminal domain"/>
    <property type="match status" value="1"/>
</dbReference>
<keyword evidence="2" id="KW-1185">Reference proteome</keyword>
<gene>
    <name evidence="1" type="ORF">SAMN06265379_10564</name>
</gene>